<proteinExistence type="predicted"/>
<evidence type="ECO:0000256" key="1">
    <source>
        <dbReference type="PIRSR" id="PIRSR602187-50"/>
    </source>
</evidence>
<protein>
    <submittedName>
        <fullName evidence="2">P-II family nitrogen regulator</fullName>
    </submittedName>
</protein>
<evidence type="ECO:0000313" key="2">
    <source>
        <dbReference type="EMBL" id="MCO6045712.1"/>
    </source>
</evidence>
<comment type="caution">
    <text evidence="2">The sequence shown here is derived from an EMBL/GenBank/DDBJ whole genome shotgun (WGS) entry which is preliminary data.</text>
</comment>
<organism evidence="2 3">
    <name type="scientific">Aeoliella straminimaris</name>
    <dbReference type="NCBI Taxonomy" id="2954799"/>
    <lineage>
        <taxon>Bacteria</taxon>
        <taxon>Pseudomonadati</taxon>
        <taxon>Planctomycetota</taxon>
        <taxon>Planctomycetia</taxon>
        <taxon>Pirellulales</taxon>
        <taxon>Lacipirellulaceae</taxon>
        <taxon>Aeoliella</taxon>
    </lineage>
</organism>
<dbReference type="Gene3D" id="3.30.70.120">
    <property type="match status" value="1"/>
</dbReference>
<dbReference type="RefSeq" id="WP_252853825.1">
    <property type="nucleotide sequence ID" value="NZ_JAMXLR010000061.1"/>
</dbReference>
<name>A0A9X2FCU1_9BACT</name>
<dbReference type="PANTHER" id="PTHR30115">
    <property type="entry name" value="NITROGEN REGULATORY PROTEIN P-II"/>
    <property type="match status" value="1"/>
</dbReference>
<dbReference type="GO" id="GO:0030234">
    <property type="term" value="F:enzyme regulator activity"/>
    <property type="evidence" value="ECO:0007669"/>
    <property type="project" value="InterPro"/>
</dbReference>
<dbReference type="Proteomes" id="UP001155241">
    <property type="component" value="Unassembled WGS sequence"/>
</dbReference>
<dbReference type="SUPFAM" id="SSF54913">
    <property type="entry name" value="GlnB-like"/>
    <property type="match status" value="1"/>
</dbReference>
<gene>
    <name evidence="2" type="ORF">NG895_17580</name>
</gene>
<dbReference type="AlphaFoldDB" id="A0A9X2FCU1"/>
<dbReference type="GO" id="GO:0005524">
    <property type="term" value="F:ATP binding"/>
    <property type="evidence" value="ECO:0007669"/>
    <property type="project" value="TreeGrafter"/>
</dbReference>
<dbReference type="GO" id="GO:0005829">
    <property type="term" value="C:cytosol"/>
    <property type="evidence" value="ECO:0007669"/>
    <property type="project" value="TreeGrafter"/>
</dbReference>
<dbReference type="Pfam" id="PF00543">
    <property type="entry name" value="P-II"/>
    <property type="match status" value="1"/>
</dbReference>
<dbReference type="PRINTS" id="PR00340">
    <property type="entry name" value="PIIGLNB"/>
</dbReference>
<evidence type="ECO:0000313" key="3">
    <source>
        <dbReference type="Proteomes" id="UP001155241"/>
    </source>
</evidence>
<feature type="modified residue" description="O-UMP-tyrosine" evidence="1">
    <location>
        <position position="51"/>
    </location>
</feature>
<dbReference type="EMBL" id="JAMXLR010000061">
    <property type="protein sequence ID" value="MCO6045712.1"/>
    <property type="molecule type" value="Genomic_DNA"/>
</dbReference>
<reference evidence="2" key="1">
    <citation type="submission" date="2022-06" db="EMBL/GenBank/DDBJ databases">
        <title>Aeoliella straminimaris, a novel planctomycete from sediments.</title>
        <authorList>
            <person name="Vitorino I.R."/>
            <person name="Lage O.M."/>
        </authorList>
    </citation>
    <scope>NUCLEOTIDE SEQUENCE</scope>
    <source>
        <strain evidence="2">ICT_H6.2</strain>
    </source>
</reference>
<keyword evidence="3" id="KW-1185">Reference proteome</keyword>
<dbReference type="InterPro" id="IPR011322">
    <property type="entry name" value="N-reg_PII-like_a/b"/>
</dbReference>
<sequence length="114" mass="12981">MKQVIAIVKPFLVETILDNLRRAPLEAVEVREVKGFGKQKSYLDQYTDSEYSQAFLPKVEIVLWVDDSRTEEVIRRVVEVARTGRMGDGKILVLPAVSYERVIDMSKLNETVGP</sequence>
<dbReference type="InterPro" id="IPR002187">
    <property type="entry name" value="N-reg_PII"/>
</dbReference>
<dbReference type="SMART" id="SM00938">
    <property type="entry name" value="P-II"/>
    <property type="match status" value="1"/>
</dbReference>
<accession>A0A9X2FCU1</accession>
<keyword evidence="1" id="KW-0597">Phosphoprotein</keyword>
<dbReference type="PROSITE" id="PS51343">
    <property type="entry name" value="PII_GLNB_DOM"/>
    <property type="match status" value="1"/>
</dbReference>
<dbReference type="PANTHER" id="PTHR30115:SF11">
    <property type="entry name" value="NITROGEN REGULATORY PROTEIN P-II HOMOLOG"/>
    <property type="match status" value="1"/>
</dbReference>
<dbReference type="GO" id="GO:0006808">
    <property type="term" value="P:regulation of nitrogen utilization"/>
    <property type="evidence" value="ECO:0007669"/>
    <property type="project" value="InterPro"/>
</dbReference>
<dbReference type="InterPro" id="IPR015867">
    <property type="entry name" value="N-reg_PII/ATP_PRibTrfase_C"/>
</dbReference>